<feature type="binding site" evidence="7">
    <location>
        <position position="402"/>
    </location>
    <ligand>
        <name>deamido-NAD(+)</name>
        <dbReference type="ChEBI" id="CHEBI:58437"/>
        <note>ligand shared between two neighboring subunits</note>
    </ligand>
</feature>
<dbReference type="InterPro" id="IPR014729">
    <property type="entry name" value="Rossmann-like_a/b/a_fold"/>
</dbReference>
<dbReference type="Gene3D" id="3.40.50.620">
    <property type="entry name" value="HUPs"/>
    <property type="match status" value="1"/>
</dbReference>
<evidence type="ECO:0000256" key="2">
    <source>
        <dbReference type="ARBA" id="ARBA00007145"/>
    </source>
</evidence>
<comment type="catalytic activity">
    <reaction evidence="7 8">
        <text>deamido-NAD(+) + L-glutamine + ATP + H2O = L-glutamate + AMP + diphosphate + NAD(+) + H(+)</text>
        <dbReference type="Rhea" id="RHEA:24384"/>
        <dbReference type="ChEBI" id="CHEBI:15377"/>
        <dbReference type="ChEBI" id="CHEBI:15378"/>
        <dbReference type="ChEBI" id="CHEBI:29985"/>
        <dbReference type="ChEBI" id="CHEBI:30616"/>
        <dbReference type="ChEBI" id="CHEBI:33019"/>
        <dbReference type="ChEBI" id="CHEBI:57540"/>
        <dbReference type="ChEBI" id="CHEBI:58359"/>
        <dbReference type="ChEBI" id="CHEBI:58437"/>
        <dbReference type="ChEBI" id="CHEBI:456215"/>
        <dbReference type="EC" id="6.3.5.1"/>
    </reaction>
</comment>
<evidence type="ECO:0000256" key="6">
    <source>
        <dbReference type="ARBA" id="ARBA00023027"/>
    </source>
</evidence>
<dbReference type="InterPro" id="IPR003694">
    <property type="entry name" value="NAD_synthase"/>
</dbReference>
<evidence type="ECO:0000259" key="10">
    <source>
        <dbReference type="PROSITE" id="PS50263"/>
    </source>
</evidence>
<organism evidence="11 12">
    <name type="scientific">Marinospirillum alkalitolerans</name>
    <dbReference type="NCBI Taxonomy" id="3123374"/>
    <lineage>
        <taxon>Bacteria</taxon>
        <taxon>Pseudomonadati</taxon>
        <taxon>Pseudomonadota</taxon>
        <taxon>Gammaproteobacteria</taxon>
        <taxon>Oceanospirillales</taxon>
        <taxon>Oceanospirillaceae</taxon>
        <taxon>Marinospirillum</taxon>
    </lineage>
</organism>
<comment type="caution">
    <text evidence="11">The sequence shown here is derived from an EMBL/GenBank/DDBJ whole genome shotgun (WGS) entry which is preliminary data.</text>
</comment>
<feature type="domain" description="CN hydrolase" evidence="10">
    <location>
        <begin position="4"/>
        <end position="247"/>
    </location>
</feature>
<comment type="function">
    <text evidence="7">Catalyzes the ATP-dependent amidation of deamido-NAD to form NAD. Uses L-glutamine as a nitrogen source.</text>
</comment>
<dbReference type="HAMAP" id="MF_02090">
    <property type="entry name" value="NadE_glutamine_dep"/>
    <property type="match status" value="1"/>
</dbReference>
<dbReference type="PANTHER" id="PTHR23090:SF9">
    <property type="entry name" value="GLUTAMINE-DEPENDENT NAD(+) SYNTHETASE"/>
    <property type="match status" value="1"/>
</dbReference>
<dbReference type="CDD" id="cd07570">
    <property type="entry name" value="GAT_Gln-NAD-synth"/>
    <property type="match status" value="1"/>
</dbReference>
<evidence type="ECO:0000256" key="3">
    <source>
        <dbReference type="ARBA" id="ARBA00022598"/>
    </source>
</evidence>
<dbReference type="InterPro" id="IPR022310">
    <property type="entry name" value="NAD/GMP_synthase"/>
</dbReference>
<feature type="binding site" evidence="7">
    <location>
        <position position="373"/>
    </location>
    <ligand>
        <name>deamido-NAD(+)</name>
        <dbReference type="ChEBI" id="CHEBI:58437"/>
        <note>ligand shared between two neighboring subunits</note>
    </ligand>
</feature>
<dbReference type="CDD" id="cd00553">
    <property type="entry name" value="NAD_synthase"/>
    <property type="match status" value="1"/>
</dbReference>
<evidence type="ECO:0000256" key="5">
    <source>
        <dbReference type="ARBA" id="ARBA00022840"/>
    </source>
</evidence>
<comment type="similarity">
    <text evidence="2 7 8">In the C-terminal section; belongs to the NAD synthetase family.</text>
</comment>
<evidence type="ECO:0000313" key="11">
    <source>
        <dbReference type="EMBL" id="MFK7161811.1"/>
    </source>
</evidence>
<name>A0ABW8Q0S2_9GAMM</name>
<feature type="active site" description="Nucleophile; for glutaminase activity" evidence="7">
    <location>
        <position position="149"/>
    </location>
</feature>
<keyword evidence="5 7" id="KW-0067">ATP-binding</keyword>
<feature type="active site" description="Proton acceptor; for glutaminase activity" evidence="7">
    <location>
        <position position="45"/>
    </location>
</feature>
<evidence type="ECO:0000256" key="1">
    <source>
        <dbReference type="ARBA" id="ARBA00005188"/>
    </source>
</evidence>
<dbReference type="PIRSF" id="PIRSF006630">
    <property type="entry name" value="NADS_GAT"/>
    <property type="match status" value="1"/>
</dbReference>
<feature type="binding site" evidence="7">
    <location>
        <position position="175"/>
    </location>
    <ligand>
        <name>L-glutamine</name>
        <dbReference type="ChEBI" id="CHEBI:58359"/>
    </ligand>
</feature>
<protein>
    <recommendedName>
        <fullName evidence="7 8">Glutamine-dependent NAD(+) synthetase</fullName>
        <ecNumber evidence="7 8">6.3.5.1</ecNumber>
    </recommendedName>
    <alternativeName>
        <fullName evidence="7 8">NAD(+) synthase [glutamine-hydrolyzing]</fullName>
    </alternativeName>
</protein>
<feature type="active site" description="For glutaminase activity" evidence="7">
    <location>
        <position position="113"/>
    </location>
</feature>
<accession>A0ABW8Q0S2</accession>
<sequence>MSSLRICAAQLNVVVGDLQGNTSRLIQLAQEVHQAGSADLLLCPELLLTGYPPEDLLLRAELQERVEAQLVRLAQECPQDLALVVGYPIWRQGRCMNAAGVLWQGEWIAEYHKQCLPNEQVFDEQRYFSAGQDSCVVEIQGCRLGILICEDLWQTGPAEACVQAGAQGVLLLNASPWHQGKQYERQALVAQVCRQLEVPAVYANLVGGQDELLFDGASFALNAQGELMAQAPALQEAQMTVVWELQGAGWQAQLGEIHPWPDAEAYLYGALVLGLQDYVNKSGFAGVVLGLSGGIDSALSLAIAVDALGADRVRVAMLPYHYTSSMSQEDAADQAQRLGVRYDVYSIAPMVEAFISSLADTFAGTQRDTTEENLQARCRGTLLMALSNKLGLMVLTTGNKSEVAVGYCTLYGDMVGGFNALKDVYKTQVFALARWRNQQGEVIPQRVIDRPPSAELAPDQKDEDSLPPYAELDALLRAYLEEGATQAELVAAGFAPEVISQVVRLVERSEYKRRQAAPGVRVSTLAFGKDRRYPLVNKWPVL</sequence>
<keyword evidence="4 7" id="KW-0547">Nucleotide-binding</keyword>
<keyword evidence="3 7" id="KW-0436">Ligase</keyword>
<evidence type="ECO:0000313" key="12">
    <source>
        <dbReference type="Proteomes" id="UP001621714"/>
    </source>
</evidence>
<dbReference type="Gene3D" id="3.60.110.10">
    <property type="entry name" value="Carbon-nitrogen hydrolase"/>
    <property type="match status" value="1"/>
</dbReference>
<comment type="caution">
    <text evidence="7">Lacks conserved residue(s) required for the propagation of feature annotation.</text>
</comment>
<dbReference type="InterPro" id="IPR014445">
    <property type="entry name" value="Gln-dep_NAD_synthase"/>
</dbReference>
<dbReference type="InterPro" id="IPR036526">
    <property type="entry name" value="C-N_Hydrolase_sf"/>
</dbReference>
<feature type="binding site" evidence="7">
    <location>
        <position position="512"/>
    </location>
    <ligand>
        <name>deamido-NAD(+)</name>
        <dbReference type="ChEBI" id="CHEBI:58437"/>
        <note>ligand shared between two neighboring subunits</note>
    </ligand>
</feature>
<proteinExistence type="inferred from homology"/>
<gene>
    <name evidence="7" type="primary">nadE</name>
    <name evidence="11" type="ORF">V6U78_12275</name>
</gene>
<evidence type="ECO:0000256" key="9">
    <source>
        <dbReference type="RuleBase" id="RU003811"/>
    </source>
</evidence>
<evidence type="ECO:0000256" key="4">
    <source>
        <dbReference type="ARBA" id="ARBA00022741"/>
    </source>
</evidence>
<dbReference type="NCBIfam" id="NF010588">
    <property type="entry name" value="PRK13981.1"/>
    <property type="match status" value="1"/>
</dbReference>
<evidence type="ECO:0000256" key="7">
    <source>
        <dbReference type="HAMAP-Rule" id="MF_02090"/>
    </source>
</evidence>
<dbReference type="InterPro" id="IPR003010">
    <property type="entry name" value="C-N_Hydrolase"/>
</dbReference>
<dbReference type="SUPFAM" id="SSF56317">
    <property type="entry name" value="Carbon-nitrogen hydrolase"/>
    <property type="match status" value="1"/>
</dbReference>
<feature type="binding site" evidence="7">
    <location>
        <begin position="290"/>
        <end position="297"/>
    </location>
    <ligand>
        <name>ATP</name>
        <dbReference type="ChEBI" id="CHEBI:30616"/>
    </ligand>
</feature>
<evidence type="ECO:0000256" key="8">
    <source>
        <dbReference type="PIRNR" id="PIRNR006630"/>
    </source>
</evidence>
<feature type="binding site" evidence="7">
    <location>
        <position position="181"/>
    </location>
    <ligand>
        <name>L-glutamine</name>
        <dbReference type="ChEBI" id="CHEBI:58359"/>
    </ligand>
</feature>
<dbReference type="GO" id="GO:0003952">
    <property type="term" value="F:NAD+ synthase (glutamine-hydrolyzing) activity"/>
    <property type="evidence" value="ECO:0007669"/>
    <property type="project" value="UniProtKB-EC"/>
</dbReference>
<feature type="binding site" evidence="7">
    <location>
        <position position="397"/>
    </location>
    <ligand>
        <name>ATP</name>
        <dbReference type="ChEBI" id="CHEBI:30616"/>
    </ligand>
</feature>
<comment type="pathway">
    <text evidence="1 7 8">Cofactor biosynthesis; NAD(+) biosynthesis; NAD(+) from deamido-NAD(+) (L-Gln route): step 1/1.</text>
</comment>
<dbReference type="PROSITE" id="PS50263">
    <property type="entry name" value="CN_HYDROLASE"/>
    <property type="match status" value="1"/>
</dbReference>
<reference evidence="11 12" key="1">
    <citation type="submission" date="2024-02" db="EMBL/GenBank/DDBJ databases">
        <title>Marinospirillum sp. MEB 164 isolated from Lonar lake sediment.</title>
        <authorList>
            <person name="Joshi A."/>
            <person name="Thite S."/>
        </authorList>
    </citation>
    <scope>NUCLEOTIDE SEQUENCE [LARGE SCALE GENOMIC DNA]</scope>
    <source>
        <strain evidence="11 12">MEB164</strain>
    </source>
</reference>
<dbReference type="Pfam" id="PF00795">
    <property type="entry name" value="CN_hydrolase"/>
    <property type="match status" value="1"/>
</dbReference>
<dbReference type="EMBL" id="JBANFI010000010">
    <property type="protein sequence ID" value="MFK7161811.1"/>
    <property type="molecule type" value="Genomic_DNA"/>
</dbReference>
<dbReference type="Pfam" id="PF02540">
    <property type="entry name" value="NAD_synthase"/>
    <property type="match status" value="1"/>
</dbReference>
<comment type="similarity">
    <text evidence="9">Belongs to the NAD synthetase family.</text>
</comment>
<dbReference type="RefSeq" id="WP_405341365.1">
    <property type="nucleotide sequence ID" value="NZ_JBANFI010000010.1"/>
</dbReference>
<keyword evidence="12" id="KW-1185">Reference proteome</keyword>
<dbReference type="NCBIfam" id="TIGR00552">
    <property type="entry name" value="nadE"/>
    <property type="match status" value="1"/>
</dbReference>
<dbReference type="Proteomes" id="UP001621714">
    <property type="component" value="Unassembled WGS sequence"/>
</dbReference>
<dbReference type="EC" id="6.3.5.1" evidence="7 8"/>
<keyword evidence="6 7" id="KW-0520">NAD</keyword>
<dbReference type="PANTHER" id="PTHR23090">
    <property type="entry name" value="NH 3 /GLUTAMINE-DEPENDENT NAD + SYNTHETASE"/>
    <property type="match status" value="1"/>
</dbReference>
<dbReference type="SUPFAM" id="SSF52402">
    <property type="entry name" value="Adenine nucleotide alpha hydrolases-like"/>
    <property type="match status" value="1"/>
</dbReference>